<keyword evidence="2" id="KW-0472">Membrane</keyword>
<keyword evidence="2" id="KW-1133">Transmembrane helix</keyword>
<dbReference type="EMBL" id="HBHT01015674">
    <property type="protein sequence ID" value="CAD9962323.1"/>
    <property type="molecule type" value="Transcribed_RNA"/>
</dbReference>
<reference evidence="3" key="1">
    <citation type="submission" date="2021-01" db="EMBL/GenBank/DDBJ databases">
        <authorList>
            <person name="Corre E."/>
            <person name="Pelletier E."/>
            <person name="Niang G."/>
            <person name="Scheremetjew M."/>
            <person name="Finn R."/>
            <person name="Kale V."/>
            <person name="Holt S."/>
            <person name="Cochrane G."/>
            <person name="Meng A."/>
            <person name="Brown T."/>
            <person name="Cohen L."/>
        </authorList>
    </citation>
    <scope>NUCLEOTIDE SEQUENCE</scope>
    <source>
        <strain evidence="3">CCMP125</strain>
    </source>
</reference>
<accession>A0A7S2Y9U9</accession>
<evidence type="ECO:0000313" key="3">
    <source>
        <dbReference type="EMBL" id="CAD9962323.1"/>
    </source>
</evidence>
<evidence type="ECO:0000256" key="1">
    <source>
        <dbReference type="SAM" id="MobiDB-lite"/>
    </source>
</evidence>
<proteinExistence type="predicted"/>
<feature type="transmembrane region" description="Helical" evidence="2">
    <location>
        <begin position="108"/>
        <end position="131"/>
    </location>
</feature>
<gene>
    <name evidence="3" type="ORF">APAL1065_LOCUS10459</name>
</gene>
<organism evidence="3">
    <name type="scientific">Entomoneis paludosa</name>
    <dbReference type="NCBI Taxonomy" id="265537"/>
    <lineage>
        <taxon>Eukaryota</taxon>
        <taxon>Sar</taxon>
        <taxon>Stramenopiles</taxon>
        <taxon>Ochrophyta</taxon>
        <taxon>Bacillariophyta</taxon>
        <taxon>Bacillariophyceae</taxon>
        <taxon>Bacillariophycidae</taxon>
        <taxon>Entomoneidaceae</taxon>
        <taxon>Entomoneis</taxon>
    </lineage>
</organism>
<sequence>MSSPYPTPSSIQIPQAEPTSLSGESPNRIRSDSDTLTIESADNLKQSSSPPKAPTSDAGTIEATVTSATLKNFADVEQGTSAHTKEETSATKAETANVPCIDVDRSRIVWWVLLFFLMIAAPIVVGWGVALNNKD</sequence>
<name>A0A7S2Y9U9_9STRA</name>
<feature type="compositionally biased region" description="Polar residues" evidence="1">
    <location>
        <begin position="1"/>
        <end position="25"/>
    </location>
</feature>
<protein>
    <submittedName>
        <fullName evidence="3">Uncharacterized protein</fullName>
    </submittedName>
</protein>
<dbReference type="AlphaFoldDB" id="A0A7S2Y9U9"/>
<feature type="compositionally biased region" description="Polar residues" evidence="1">
    <location>
        <begin position="34"/>
        <end position="50"/>
    </location>
</feature>
<feature type="region of interest" description="Disordered" evidence="1">
    <location>
        <begin position="1"/>
        <end position="59"/>
    </location>
</feature>
<evidence type="ECO:0000256" key="2">
    <source>
        <dbReference type="SAM" id="Phobius"/>
    </source>
</evidence>
<keyword evidence="2" id="KW-0812">Transmembrane</keyword>